<dbReference type="EMBL" id="CAUYUJ010009912">
    <property type="protein sequence ID" value="CAK0828010.1"/>
    <property type="molecule type" value="Genomic_DNA"/>
</dbReference>
<organism evidence="2 3">
    <name type="scientific">Prorocentrum cordatum</name>
    <dbReference type="NCBI Taxonomy" id="2364126"/>
    <lineage>
        <taxon>Eukaryota</taxon>
        <taxon>Sar</taxon>
        <taxon>Alveolata</taxon>
        <taxon>Dinophyceae</taxon>
        <taxon>Prorocentrales</taxon>
        <taxon>Prorocentraceae</taxon>
        <taxon>Prorocentrum</taxon>
    </lineage>
</organism>
<comment type="caution">
    <text evidence="2">The sequence shown here is derived from an EMBL/GenBank/DDBJ whole genome shotgun (WGS) entry which is preliminary data.</text>
</comment>
<name>A0ABN9S7Z9_9DINO</name>
<sequence length="316" mass="34746">IHNRGVDNHKLYNDHRWDGVIKSMESPKPHLKGKVVDLCEFVKKWSGGPDACYLKNLDAWAKTSRYRKEVSGATFRALASLGFCRGPELVIAMLKACTISLEPYTSAGVSKLLSSTDLGSALTKHKEEVLKFAAAIRSAKAWPEDLRREDMYQGIGAVDVTKALGDMEVRSATFVMNQKMQAPKRVDPATMYFSADGGINMKYLAPLQLQVGGIAEPKKEDENVVWYRVLDSSAHTRALRELHEDECKGGSDDEADETKDDQHGVKNEAEVSQKLELSTGALADDYKAVLKTECVSAIVDPTAASALDRRRNQGAG</sequence>
<dbReference type="Proteomes" id="UP001189429">
    <property type="component" value="Unassembled WGS sequence"/>
</dbReference>
<accession>A0ABN9S7Z9</accession>
<evidence type="ECO:0000313" key="3">
    <source>
        <dbReference type="Proteomes" id="UP001189429"/>
    </source>
</evidence>
<gene>
    <name evidence="2" type="ORF">PCOR1329_LOCUS27380</name>
</gene>
<keyword evidence="3" id="KW-1185">Reference proteome</keyword>
<reference evidence="2" key="1">
    <citation type="submission" date="2023-10" db="EMBL/GenBank/DDBJ databases">
        <authorList>
            <person name="Chen Y."/>
            <person name="Shah S."/>
            <person name="Dougan E. K."/>
            <person name="Thang M."/>
            <person name="Chan C."/>
        </authorList>
    </citation>
    <scope>NUCLEOTIDE SEQUENCE [LARGE SCALE GENOMIC DNA]</scope>
</reference>
<proteinExistence type="predicted"/>
<feature type="compositionally biased region" description="Basic and acidic residues" evidence="1">
    <location>
        <begin position="260"/>
        <end position="273"/>
    </location>
</feature>
<protein>
    <recommendedName>
        <fullName evidence="4">RNA-directed RNA polymerase</fullName>
    </recommendedName>
</protein>
<evidence type="ECO:0000256" key="1">
    <source>
        <dbReference type="SAM" id="MobiDB-lite"/>
    </source>
</evidence>
<evidence type="ECO:0008006" key="4">
    <source>
        <dbReference type="Google" id="ProtNLM"/>
    </source>
</evidence>
<evidence type="ECO:0000313" key="2">
    <source>
        <dbReference type="EMBL" id="CAK0828010.1"/>
    </source>
</evidence>
<feature type="non-terminal residue" evidence="2">
    <location>
        <position position="1"/>
    </location>
</feature>
<feature type="region of interest" description="Disordered" evidence="1">
    <location>
        <begin position="244"/>
        <end position="276"/>
    </location>
</feature>